<evidence type="ECO:0000259" key="8">
    <source>
        <dbReference type="Pfam" id="PF00155"/>
    </source>
</evidence>
<dbReference type="Proteomes" id="UP000799118">
    <property type="component" value="Unassembled WGS sequence"/>
</dbReference>
<dbReference type="GO" id="GO:0030170">
    <property type="term" value="F:pyridoxal phosphate binding"/>
    <property type="evidence" value="ECO:0007669"/>
    <property type="project" value="InterPro"/>
</dbReference>
<evidence type="ECO:0000256" key="7">
    <source>
        <dbReference type="SAM" id="MobiDB-lite"/>
    </source>
</evidence>
<comment type="similarity">
    <text evidence="2">Belongs to the class-II pyridoxal-phosphate-dependent aminotransferase family.</text>
</comment>
<dbReference type="GO" id="GO:0046512">
    <property type="term" value="P:sphingosine biosynthetic process"/>
    <property type="evidence" value="ECO:0007669"/>
    <property type="project" value="TreeGrafter"/>
</dbReference>
<dbReference type="GO" id="GO:0017059">
    <property type="term" value="C:serine palmitoyltransferase complex"/>
    <property type="evidence" value="ECO:0007669"/>
    <property type="project" value="TreeGrafter"/>
</dbReference>
<sequence length="684" mass="75218">MPVGSSYPTSPMALSRSSSPASSIFKKGSSPSPPTSAKSYLSALSTRARNAQCNSSPPPNSTPALSLSSSFTASTDDTLLTEADLDNSHGLALPVRPPTSEQNYTTVHTEFGHCSNEEYRRTSSHTPGTPVPSHVERDPPYYILLSTYISYLILIVLGHVRDFLGKRFYPKSYRDLMPRDGYAPLNSDFDSFYTRRLKLRMNECFSQPVTGVAGRTIQIFDRFTTDYNHTQIVLDTRTRALNISSYNYLGFAQARGGCADAVEEGIKLYGVSTCGSMLEGGATDLHTVTESLVAKFVGAEAALIASMGFATNATFIPALVSKGCLVISDELNHASIRFGVRYSGASVRSFKHNDIKALETLLREVISQGQPKTHRPWKKILLIGTMIDLPAILALKEKYKFYLFVDEAHSIGGIGLHGRGVADYFGIDPKKIDVLMGTFTKSFGGAGGYLAGSKALIDRLRIRSYTGPYAEAMSPPVLTQIIASMASIMSVDTSAGHDLHVSPHSSTSTLHHSTSSEIEYHHPGPIPERFLPSWLNLPLELSSGAEGRERLRRLSFNSYYLHRGLDKLGFITYGHPCSPIVPLLLYNPAKMMMFHRMMKDRQTPIITVVVAYPATPLITSRVRFCVSASHTKEDIDCILRACDEIGDVLDLKHGISKNERWSVDEVCSRAVELVNLPDNDEHKE</sequence>
<dbReference type="Gene3D" id="3.90.1150.10">
    <property type="entry name" value="Aspartate Aminotransferase, domain 1"/>
    <property type="match status" value="2"/>
</dbReference>
<dbReference type="EMBL" id="ML769432">
    <property type="protein sequence ID" value="KAE9402682.1"/>
    <property type="molecule type" value="Genomic_DNA"/>
</dbReference>
<feature type="region of interest" description="Disordered" evidence="7">
    <location>
        <begin position="1"/>
        <end position="69"/>
    </location>
</feature>
<dbReference type="PROSITE" id="PS00599">
    <property type="entry name" value="AA_TRANSFER_CLASS_2"/>
    <property type="match status" value="1"/>
</dbReference>
<dbReference type="Gene3D" id="3.40.640.10">
    <property type="entry name" value="Type I PLP-dependent aspartate aminotransferase-like (Major domain)"/>
    <property type="match status" value="1"/>
</dbReference>
<organism evidence="9 10">
    <name type="scientific">Gymnopus androsaceus JB14</name>
    <dbReference type="NCBI Taxonomy" id="1447944"/>
    <lineage>
        <taxon>Eukaryota</taxon>
        <taxon>Fungi</taxon>
        <taxon>Dikarya</taxon>
        <taxon>Basidiomycota</taxon>
        <taxon>Agaricomycotina</taxon>
        <taxon>Agaricomycetes</taxon>
        <taxon>Agaricomycetidae</taxon>
        <taxon>Agaricales</taxon>
        <taxon>Marasmiineae</taxon>
        <taxon>Omphalotaceae</taxon>
        <taxon>Gymnopus</taxon>
    </lineage>
</organism>
<feature type="domain" description="Aminotransferase class I/classII large" evidence="8">
    <location>
        <begin position="241"/>
        <end position="482"/>
    </location>
</feature>
<evidence type="ECO:0000256" key="6">
    <source>
        <dbReference type="ARBA" id="ARBA00048528"/>
    </source>
</evidence>
<keyword evidence="4" id="KW-0808">Transferase</keyword>
<comment type="catalytic activity">
    <reaction evidence="6">
        <text>L-serine + hexadecanoyl-CoA + H(+) = 3-oxosphinganine + CO2 + CoA</text>
        <dbReference type="Rhea" id="RHEA:14761"/>
        <dbReference type="ChEBI" id="CHEBI:15378"/>
        <dbReference type="ChEBI" id="CHEBI:16526"/>
        <dbReference type="ChEBI" id="CHEBI:33384"/>
        <dbReference type="ChEBI" id="CHEBI:57287"/>
        <dbReference type="ChEBI" id="CHEBI:57379"/>
        <dbReference type="ChEBI" id="CHEBI:58299"/>
        <dbReference type="EC" id="2.3.1.50"/>
    </reaction>
</comment>
<dbReference type="InterPro" id="IPR015424">
    <property type="entry name" value="PyrdxlP-dep_Trfase"/>
</dbReference>
<evidence type="ECO:0000256" key="1">
    <source>
        <dbReference type="ARBA" id="ARBA00001933"/>
    </source>
</evidence>
<reference evidence="9" key="1">
    <citation type="journal article" date="2019" name="Environ. Microbiol.">
        <title>Fungal ecological strategies reflected in gene transcription - a case study of two litter decomposers.</title>
        <authorList>
            <person name="Barbi F."/>
            <person name="Kohler A."/>
            <person name="Barry K."/>
            <person name="Baskaran P."/>
            <person name="Daum C."/>
            <person name="Fauchery L."/>
            <person name="Ihrmark K."/>
            <person name="Kuo A."/>
            <person name="LaButti K."/>
            <person name="Lipzen A."/>
            <person name="Morin E."/>
            <person name="Grigoriev I.V."/>
            <person name="Henrissat B."/>
            <person name="Lindahl B."/>
            <person name="Martin F."/>
        </authorList>
    </citation>
    <scope>NUCLEOTIDE SEQUENCE</scope>
    <source>
        <strain evidence="9">JB14</strain>
    </source>
</reference>
<evidence type="ECO:0000313" key="10">
    <source>
        <dbReference type="Proteomes" id="UP000799118"/>
    </source>
</evidence>
<evidence type="ECO:0000313" key="9">
    <source>
        <dbReference type="EMBL" id="KAE9402682.1"/>
    </source>
</evidence>
<dbReference type="Pfam" id="PF00155">
    <property type="entry name" value="Aminotran_1_2"/>
    <property type="match status" value="2"/>
</dbReference>
<dbReference type="CDD" id="cd06454">
    <property type="entry name" value="KBL_like"/>
    <property type="match status" value="1"/>
</dbReference>
<evidence type="ECO:0000256" key="5">
    <source>
        <dbReference type="ARBA" id="ARBA00022898"/>
    </source>
</evidence>
<keyword evidence="10" id="KW-1185">Reference proteome</keyword>
<dbReference type="InterPro" id="IPR050087">
    <property type="entry name" value="AON_synthase_class-II"/>
</dbReference>
<dbReference type="InterPro" id="IPR015422">
    <property type="entry name" value="PyrdxlP-dep_Trfase_small"/>
</dbReference>
<dbReference type="GO" id="GO:0046513">
    <property type="term" value="P:ceramide biosynthetic process"/>
    <property type="evidence" value="ECO:0007669"/>
    <property type="project" value="TreeGrafter"/>
</dbReference>
<feature type="compositionally biased region" description="Polar residues" evidence="7">
    <location>
        <begin position="35"/>
        <end position="53"/>
    </location>
</feature>
<dbReference type="SUPFAM" id="SSF53383">
    <property type="entry name" value="PLP-dependent transferases"/>
    <property type="match status" value="1"/>
</dbReference>
<evidence type="ECO:0000256" key="2">
    <source>
        <dbReference type="ARBA" id="ARBA00008392"/>
    </source>
</evidence>
<dbReference type="GO" id="GO:0004758">
    <property type="term" value="F:serine C-palmitoyltransferase activity"/>
    <property type="evidence" value="ECO:0007669"/>
    <property type="project" value="UniProtKB-EC"/>
</dbReference>
<dbReference type="OrthoDB" id="65434at2759"/>
<dbReference type="InterPro" id="IPR015421">
    <property type="entry name" value="PyrdxlP-dep_Trfase_major"/>
</dbReference>
<feature type="domain" description="Aminotransferase class I/classII large" evidence="8">
    <location>
        <begin position="543"/>
        <end position="640"/>
    </location>
</feature>
<gene>
    <name evidence="9" type="ORF">BT96DRAFT_917988</name>
</gene>
<feature type="compositionally biased region" description="Low complexity" evidence="7">
    <location>
        <begin position="10"/>
        <end position="30"/>
    </location>
</feature>
<evidence type="ECO:0000256" key="4">
    <source>
        <dbReference type="ARBA" id="ARBA00022679"/>
    </source>
</evidence>
<dbReference type="PANTHER" id="PTHR13693">
    <property type="entry name" value="CLASS II AMINOTRANSFERASE/8-AMINO-7-OXONONANOATE SYNTHASE"/>
    <property type="match status" value="1"/>
</dbReference>
<dbReference type="InterPro" id="IPR001917">
    <property type="entry name" value="Aminotrans_II_pyridoxalP_BS"/>
</dbReference>
<name>A0A6A4HTZ2_9AGAR</name>
<dbReference type="EC" id="2.3.1.50" evidence="3"/>
<dbReference type="PANTHER" id="PTHR13693:SF3">
    <property type="entry name" value="LD36009P"/>
    <property type="match status" value="1"/>
</dbReference>
<protein>
    <recommendedName>
        <fullName evidence="3">serine C-palmitoyltransferase</fullName>
        <ecNumber evidence="3">2.3.1.50</ecNumber>
    </recommendedName>
</protein>
<comment type="cofactor">
    <cofactor evidence="1">
        <name>pyridoxal 5'-phosphate</name>
        <dbReference type="ChEBI" id="CHEBI:597326"/>
    </cofactor>
</comment>
<dbReference type="GO" id="GO:0016020">
    <property type="term" value="C:membrane"/>
    <property type="evidence" value="ECO:0007669"/>
    <property type="project" value="GOC"/>
</dbReference>
<dbReference type="InterPro" id="IPR004839">
    <property type="entry name" value="Aminotransferase_I/II_large"/>
</dbReference>
<dbReference type="AlphaFoldDB" id="A0A6A4HTZ2"/>
<evidence type="ECO:0000256" key="3">
    <source>
        <dbReference type="ARBA" id="ARBA00013220"/>
    </source>
</evidence>
<accession>A0A6A4HTZ2</accession>
<proteinExistence type="inferred from homology"/>
<keyword evidence="5" id="KW-0663">Pyridoxal phosphate</keyword>